<feature type="domain" description="PAC" evidence="22">
    <location>
        <begin position="592"/>
        <end position="643"/>
    </location>
</feature>
<evidence type="ECO:0000256" key="10">
    <source>
        <dbReference type="ARBA" id="ARBA00022840"/>
    </source>
</evidence>
<dbReference type="SUPFAM" id="SSF55785">
    <property type="entry name" value="PYP-like sensor domain (PAS domain)"/>
    <property type="match status" value="3"/>
</dbReference>
<evidence type="ECO:0000256" key="17">
    <source>
        <dbReference type="PROSITE-ProRule" id="PRU00169"/>
    </source>
</evidence>
<keyword evidence="10" id="KW-0067">ATP-binding</keyword>
<dbReference type="PROSITE" id="PS50110">
    <property type="entry name" value="RESPONSE_REGULATORY"/>
    <property type="match status" value="2"/>
</dbReference>
<feature type="transmembrane region" description="Helical" evidence="18">
    <location>
        <begin position="28"/>
        <end position="49"/>
    </location>
</feature>
<dbReference type="InterPro" id="IPR000700">
    <property type="entry name" value="PAS-assoc_C"/>
</dbReference>
<feature type="transmembrane region" description="Helical" evidence="18">
    <location>
        <begin position="95"/>
        <end position="116"/>
    </location>
</feature>
<dbReference type="PROSITE" id="PS50894">
    <property type="entry name" value="HPT"/>
    <property type="match status" value="1"/>
</dbReference>
<dbReference type="CDD" id="cd00130">
    <property type="entry name" value="PAS"/>
    <property type="match status" value="3"/>
</dbReference>
<evidence type="ECO:0000256" key="9">
    <source>
        <dbReference type="ARBA" id="ARBA00022777"/>
    </source>
</evidence>
<evidence type="ECO:0000259" key="19">
    <source>
        <dbReference type="PROSITE" id="PS50109"/>
    </source>
</evidence>
<dbReference type="SMART" id="SM00091">
    <property type="entry name" value="PAS"/>
    <property type="match status" value="3"/>
</dbReference>
<dbReference type="InterPro" id="IPR003661">
    <property type="entry name" value="HisK_dim/P_dom"/>
</dbReference>
<dbReference type="FunFam" id="3.30.565.10:FF:000010">
    <property type="entry name" value="Sensor histidine kinase RcsC"/>
    <property type="match status" value="1"/>
</dbReference>
<dbReference type="InterPro" id="IPR011006">
    <property type="entry name" value="CheY-like_superfamily"/>
</dbReference>
<gene>
    <name evidence="25" type="ORF">METUNv1_03417</name>
</gene>
<dbReference type="InterPro" id="IPR001789">
    <property type="entry name" value="Sig_transdc_resp-reg_receiver"/>
</dbReference>
<dbReference type="Pfam" id="PF00512">
    <property type="entry name" value="HisKA"/>
    <property type="match status" value="1"/>
</dbReference>
<dbReference type="InterPro" id="IPR004358">
    <property type="entry name" value="Sig_transdc_His_kin-like_C"/>
</dbReference>
<evidence type="ECO:0000256" key="15">
    <source>
        <dbReference type="ARBA" id="ARBA00070152"/>
    </source>
</evidence>
<dbReference type="Gene3D" id="3.40.50.2300">
    <property type="match status" value="2"/>
</dbReference>
<dbReference type="InterPro" id="IPR000014">
    <property type="entry name" value="PAS"/>
</dbReference>
<name>F5RG23_METUF</name>
<feature type="transmembrane region" description="Helical" evidence="18">
    <location>
        <begin position="159"/>
        <end position="179"/>
    </location>
</feature>
<feature type="domain" description="MHYT" evidence="24">
    <location>
        <begin position="26"/>
        <end position="219"/>
    </location>
</feature>
<evidence type="ECO:0000256" key="13">
    <source>
        <dbReference type="ARBA" id="ARBA00023136"/>
    </source>
</evidence>
<dbReference type="eggNOG" id="COG5002">
    <property type="taxonomic scope" value="Bacteria"/>
</dbReference>
<proteinExistence type="predicted"/>
<keyword evidence="6" id="KW-0808">Transferase</keyword>
<evidence type="ECO:0000256" key="4">
    <source>
        <dbReference type="ARBA" id="ARBA00022475"/>
    </source>
</evidence>
<dbReference type="InterPro" id="IPR005330">
    <property type="entry name" value="MHYT_dom"/>
</dbReference>
<dbReference type="SUPFAM" id="SSF47384">
    <property type="entry name" value="Homodimeric domain of signal transducing histidine kinase"/>
    <property type="match status" value="1"/>
</dbReference>
<organism evidence="25 26">
    <name type="scientific">Methyloversatilis universalis (strain ATCC BAA-1314 / DSM 25237 / JCM 13912 / CCUG 52030 / FAM5)</name>
    <dbReference type="NCBI Taxonomy" id="1000565"/>
    <lineage>
        <taxon>Bacteria</taxon>
        <taxon>Pseudomonadati</taxon>
        <taxon>Pseudomonadota</taxon>
        <taxon>Betaproteobacteria</taxon>
        <taxon>Nitrosomonadales</taxon>
        <taxon>Sterolibacteriaceae</taxon>
        <taxon>Methyloversatilis</taxon>
    </lineage>
</organism>
<dbReference type="SUPFAM" id="SSF55874">
    <property type="entry name" value="ATPase domain of HSP90 chaperone/DNA topoisomerase II/histidine kinase"/>
    <property type="match status" value="1"/>
</dbReference>
<feature type="transmembrane region" description="Helical" evidence="18">
    <location>
        <begin position="191"/>
        <end position="213"/>
    </location>
</feature>
<dbReference type="PANTHER" id="PTHR45339">
    <property type="entry name" value="HYBRID SIGNAL TRANSDUCTION HISTIDINE KINASE J"/>
    <property type="match status" value="1"/>
</dbReference>
<comment type="subcellular location">
    <subcellularLocation>
        <location evidence="2">Cell membrane</location>
        <topology evidence="2">Multi-pass membrane protein</topology>
    </subcellularLocation>
</comment>
<keyword evidence="4" id="KW-1003">Cell membrane</keyword>
<dbReference type="InterPro" id="IPR001610">
    <property type="entry name" value="PAC"/>
</dbReference>
<dbReference type="Gene3D" id="3.30.450.20">
    <property type="entry name" value="PAS domain"/>
    <property type="match status" value="3"/>
</dbReference>
<accession>F5RG23</accession>
<dbReference type="eggNOG" id="COG0642">
    <property type="taxonomic scope" value="Bacteria"/>
</dbReference>
<dbReference type="SMART" id="SM00086">
    <property type="entry name" value="PAC"/>
    <property type="match status" value="3"/>
</dbReference>
<feature type="domain" description="Response regulatory" evidence="20">
    <location>
        <begin position="1047"/>
        <end position="1163"/>
    </location>
</feature>
<evidence type="ECO:0000259" key="23">
    <source>
        <dbReference type="PROSITE" id="PS50894"/>
    </source>
</evidence>
<keyword evidence="12" id="KW-0902">Two-component regulatory system</keyword>
<evidence type="ECO:0000256" key="7">
    <source>
        <dbReference type="ARBA" id="ARBA00022692"/>
    </source>
</evidence>
<dbReference type="eggNOG" id="COG2205">
    <property type="taxonomic scope" value="Bacteria"/>
</dbReference>
<dbReference type="OrthoDB" id="8552871at2"/>
<feature type="domain" description="Histidine kinase" evidence="19">
    <location>
        <begin position="661"/>
        <end position="882"/>
    </location>
</feature>
<dbReference type="PANTHER" id="PTHR45339:SF1">
    <property type="entry name" value="HYBRID SIGNAL TRANSDUCTION HISTIDINE KINASE J"/>
    <property type="match status" value="1"/>
</dbReference>
<dbReference type="GO" id="GO:0000155">
    <property type="term" value="F:phosphorelay sensor kinase activity"/>
    <property type="evidence" value="ECO:0007669"/>
    <property type="project" value="InterPro"/>
</dbReference>
<feature type="domain" description="PAS" evidence="21">
    <location>
        <begin position="376"/>
        <end position="429"/>
    </location>
</feature>
<dbReference type="InterPro" id="IPR008207">
    <property type="entry name" value="Sig_transdc_His_kin_Hpt_dom"/>
</dbReference>
<dbReference type="Pfam" id="PF13426">
    <property type="entry name" value="PAS_9"/>
    <property type="match status" value="3"/>
</dbReference>
<dbReference type="STRING" id="1000565.METUNv1_03417"/>
<dbReference type="EC" id="2.7.13.3" evidence="3"/>
<feature type="modified residue" description="4-aspartylphosphate" evidence="17">
    <location>
        <position position="954"/>
    </location>
</feature>
<dbReference type="Pfam" id="PF00072">
    <property type="entry name" value="Response_reg"/>
    <property type="match status" value="2"/>
</dbReference>
<dbReference type="InterPro" id="IPR035965">
    <property type="entry name" value="PAS-like_dom_sf"/>
</dbReference>
<evidence type="ECO:0000256" key="6">
    <source>
        <dbReference type="ARBA" id="ARBA00022679"/>
    </source>
</evidence>
<feature type="domain" description="PAS" evidence="21">
    <location>
        <begin position="263"/>
        <end position="314"/>
    </location>
</feature>
<dbReference type="Gene3D" id="1.20.120.160">
    <property type="entry name" value="HPT domain"/>
    <property type="match status" value="1"/>
</dbReference>
<evidence type="ECO:0000256" key="8">
    <source>
        <dbReference type="ARBA" id="ARBA00022741"/>
    </source>
</evidence>
<dbReference type="SMART" id="SM00387">
    <property type="entry name" value="HATPase_c"/>
    <property type="match status" value="1"/>
</dbReference>
<keyword evidence="5 17" id="KW-0597">Phosphoprotein</keyword>
<sequence>MRLLPGVEVSFIRADDVLDRAFHSSYDLGLVMLSLLIAVLSSFAALEILRRMSASEHRRLWVALAALMFGLGVWSMHFIGMLAFRLDCAVAYDPWVTALSVLPAIVAAVVALHLIAREAPSTGQLLTGGAVIGCGIGLMHYSGMSAMRLEGVLHYDPTLFALSLLAAIALAIAALQLRAFIARGVHAHKGWLSSLLGGAVLGLAIASMHYIAIEAAVFLPADLPGDVVAVSSTTLALGVGIVMSFIIGGMLLFMRSGERIARERQRADAILATTRQGFVLIDQEGRITRSNAAMSRLTGLQPAALAGRPVRELIAGGALPQQDGASTEVSLRRADGSTVPCLVDGSVLTEDGVPFTFALFSDISRRAEAEAGLRAREQQFHALLDSTPDPMVIADRSGTIVMVNQQAERFFGYARSDMLGQPVEMLIPSRFRAAHPGMREGFVHEPRTRFMGAGTGVLHALTADGREVPVEISLSPIQTEDGMLVASALRDITDRLEVEKTLARQLELQKLAQDTLRVAHEEQRAILDSATSGIVLVRDRMQQRCNRRLHEIFGYPDGELIGQPTRVWYPDEESWAATGRAAYGPIWRGETMRHELQLVRRDGRLFWARITGHAIDPRDPDKGSVWMVDDITAEREAEAALKHAKELAEEATRMKSDFLANMSHEIRTPMNAIIGMSHLVMKTELTPRQRDFMKKIQLSSQHLLGVINDILDFSKIEAGKMTVERIEFELEKVLDNVAALVIEKSAAKGLELMFDIDPAVPDFLIGDPVRLGQILINYTNNAVKFTERGEIVLRLRMIEDSPDVVLLRFEVRDTGIGLTEEQRARLFESFQQADSSTTRKYGGTGLGLAICRKLAELMDGEVGVESVPGQGSTFWFTARLGRSSRQKRELLPHPDLRGRRVLIVDDNDYAREVIGNLLRSMSFFTEDRINAWSAVEEVRRAATEGRPYDVVYLDWQMPIMDGIEAARQIRALGLAHPPRLVMVTAFGREDLLLQAREVGIDDVLIKPVNASVLFDTTMRVLAGDESRVAGTAASDLPAEMAALAGARVLLVEDNELNREVARELLSESGLVIDIAEDGAVALSRVAGQHYDLVLMDMQMPVMDGLTATRRMRDMPELAGLPIVAMTANAMREDVEACLDAGMNDHIAKPIDPQDLWAKLLRWIRLRNPVLERDRREEPVLPSRVSPQIELPRIEGLNTEVGLKRVLGKPAVYLGLLRRFVAGEQHLELMVAALQANDLASVERQVHSLKSVAGNIGADGLQQAAALLESALRSRRPVDELAVLLDRVRDQMTPLIEGLKQALTPLDDASPALPDADAEPQESAQARAELLDQLARLLEHGDYSATRLVSEQRDRLLRALGGQLPAIESAIAQFDFESALRRLEAARDTAD</sequence>
<comment type="function">
    <text evidence="14">Member of the two-component regulatory system BvgS/BvgA. Phosphorylates BvgA via a four-step phosphorelay in response to environmental signals.</text>
</comment>
<dbReference type="InterPro" id="IPR036641">
    <property type="entry name" value="HPT_dom_sf"/>
</dbReference>
<evidence type="ECO:0000256" key="14">
    <source>
        <dbReference type="ARBA" id="ARBA00058004"/>
    </source>
</evidence>
<dbReference type="InterPro" id="IPR005467">
    <property type="entry name" value="His_kinase_dom"/>
</dbReference>
<dbReference type="SMART" id="SM00073">
    <property type="entry name" value="HPT"/>
    <property type="match status" value="1"/>
</dbReference>
<keyword evidence="26" id="KW-1185">Reference proteome</keyword>
<evidence type="ECO:0000259" key="21">
    <source>
        <dbReference type="PROSITE" id="PS50112"/>
    </source>
</evidence>
<keyword evidence="7 18" id="KW-0812">Transmembrane</keyword>
<keyword evidence="13 18" id="KW-0472">Membrane</keyword>
<evidence type="ECO:0000256" key="12">
    <source>
        <dbReference type="ARBA" id="ARBA00023012"/>
    </source>
</evidence>
<dbReference type="PROSITE" id="PS50113">
    <property type="entry name" value="PAC"/>
    <property type="match status" value="2"/>
</dbReference>
<dbReference type="Gene3D" id="3.30.565.10">
    <property type="entry name" value="Histidine kinase-like ATPase, C-terminal domain"/>
    <property type="match status" value="1"/>
</dbReference>
<keyword evidence="8" id="KW-0547">Nucleotide-binding</keyword>
<evidence type="ECO:0000313" key="25">
    <source>
        <dbReference type="EMBL" id="EGK70510.1"/>
    </source>
</evidence>
<evidence type="ECO:0000256" key="5">
    <source>
        <dbReference type="ARBA" id="ARBA00022553"/>
    </source>
</evidence>
<dbReference type="EMBL" id="AFHG01000057">
    <property type="protein sequence ID" value="EGK70510.1"/>
    <property type="molecule type" value="Genomic_DNA"/>
</dbReference>
<keyword evidence="9" id="KW-0418">Kinase</keyword>
<feature type="transmembrane region" description="Helical" evidence="18">
    <location>
        <begin position="61"/>
        <end position="83"/>
    </location>
</feature>
<dbReference type="RefSeq" id="WP_008063822.1">
    <property type="nucleotide sequence ID" value="NZ_AFHG01000057.1"/>
</dbReference>
<comment type="catalytic activity">
    <reaction evidence="1">
        <text>ATP + protein L-histidine = ADP + protein N-phospho-L-histidine.</text>
        <dbReference type="EC" id="2.7.13.3"/>
    </reaction>
</comment>
<dbReference type="InterPro" id="IPR003594">
    <property type="entry name" value="HATPase_dom"/>
</dbReference>
<dbReference type="SMART" id="SM00448">
    <property type="entry name" value="REC"/>
    <property type="match status" value="2"/>
</dbReference>
<keyword evidence="11 18" id="KW-1133">Transmembrane helix</keyword>
<dbReference type="CDD" id="cd16922">
    <property type="entry name" value="HATPase_EvgS-ArcB-TorS-like"/>
    <property type="match status" value="1"/>
</dbReference>
<dbReference type="FunFam" id="1.10.287.130:FF:000003">
    <property type="entry name" value="Histidine kinase"/>
    <property type="match status" value="1"/>
</dbReference>
<dbReference type="PROSITE" id="PS50924">
    <property type="entry name" value="MHYT"/>
    <property type="match status" value="1"/>
</dbReference>
<feature type="transmembrane region" description="Helical" evidence="18">
    <location>
        <begin position="125"/>
        <end position="147"/>
    </location>
</feature>
<comment type="caution">
    <text evidence="25">The sequence shown here is derived from an EMBL/GenBank/DDBJ whole genome shotgun (WGS) entry which is preliminary data.</text>
</comment>
<dbReference type="CDD" id="cd00082">
    <property type="entry name" value="HisKA"/>
    <property type="match status" value="1"/>
</dbReference>
<dbReference type="GO" id="GO:0005886">
    <property type="term" value="C:plasma membrane"/>
    <property type="evidence" value="ECO:0007669"/>
    <property type="project" value="UniProtKB-SubCell"/>
</dbReference>
<evidence type="ECO:0000256" key="3">
    <source>
        <dbReference type="ARBA" id="ARBA00012438"/>
    </source>
</evidence>
<dbReference type="Gene3D" id="1.10.287.130">
    <property type="match status" value="1"/>
</dbReference>
<reference evidence="25 26" key="1">
    <citation type="journal article" date="2011" name="J. Bacteriol.">
        <title>Genome sequence of Methyloversatilis universalis FAM5T, a methylotrophic representative of the order Rhodocyclales.</title>
        <authorList>
            <person name="Kittichotirat W."/>
            <person name="Good N.M."/>
            <person name="Hall R."/>
            <person name="Bringel F."/>
            <person name="Lajus A."/>
            <person name="Medigue C."/>
            <person name="Smalley N.E."/>
            <person name="Beck D."/>
            <person name="Bumgarner R."/>
            <person name="Vuilleumier S."/>
            <person name="Kalyuzhnaya M.G."/>
        </authorList>
    </citation>
    <scope>NUCLEOTIDE SEQUENCE [LARGE SCALE GENOMIC DNA]</scope>
    <source>
        <strain evidence="26">ATCC BAA-1314 / JCM 13912 / FAM5</strain>
    </source>
</reference>
<feature type="modified residue" description="Phosphohistidine" evidence="16">
    <location>
        <position position="1246"/>
    </location>
</feature>
<dbReference type="InterPro" id="IPR036890">
    <property type="entry name" value="HATPase_C_sf"/>
</dbReference>
<dbReference type="PROSITE" id="PS50112">
    <property type="entry name" value="PAS"/>
    <property type="match status" value="2"/>
</dbReference>
<dbReference type="NCBIfam" id="TIGR00229">
    <property type="entry name" value="sensory_box"/>
    <property type="match status" value="3"/>
</dbReference>
<evidence type="ECO:0000256" key="1">
    <source>
        <dbReference type="ARBA" id="ARBA00000085"/>
    </source>
</evidence>
<dbReference type="GO" id="GO:0005524">
    <property type="term" value="F:ATP binding"/>
    <property type="evidence" value="ECO:0007669"/>
    <property type="project" value="UniProtKB-KW"/>
</dbReference>
<feature type="modified residue" description="4-aspartylphosphate" evidence="17">
    <location>
        <position position="1096"/>
    </location>
</feature>
<feature type="domain" description="PAC" evidence="22">
    <location>
        <begin position="451"/>
        <end position="504"/>
    </location>
</feature>
<dbReference type="Pfam" id="PF03707">
    <property type="entry name" value="MHYT"/>
    <property type="match status" value="3"/>
</dbReference>
<evidence type="ECO:0000313" key="26">
    <source>
        <dbReference type="Proteomes" id="UP000005019"/>
    </source>
</evidence>
<dbReference type="Proteomes" id="UP000005019">
    <property type="component" value="Unassembled WGS sequence"/>
</dbReference>
<dbReference type="SMART" id="SM00388">
    <property type="entry name" value="HisKA"/>
    <property type="match status" value="1"/>
</dbReference>
<dbReference type="SUPFAM" id="SSF47226">
    <property type="entry name" value="Histidine-containing phosphotransfer domain, HPT domain"/>
    <property type="match status" value="1"/>
</dbReference>
<dbReference type="PRINTS" id="PR00344">
    <property type="entry name" value="BCTRLSENSOR"/>
</dbReference>
<evidence type="ECO:0000256" key="16">
    <source>
        <dbReference type="PROSITE-ProRule" id="PRU00110"/>
    </source>
</evidence>
<evidence type="ECO:0000259" key="20">
    <source>
        <dbReference type="PROSITE" id="PS50110"/>
    </source>
</evidence>
<dbReference type="Pfam" id="PF01627">
    <property type="entry name" value="Hpt"/>
    <property type="match status" value="1"/>
</dbReference>
<dbReference type="Pfam" id="PF02518">
    <property type="entry name" value="HATPase_c"/>
    <property type="match status" value="1"/>
</dbReference>
<dbReference type="InterPro" id="IPR036097">
    <property type="entry name" value="HisK_dim/P_sf"/>
</dbReference>
<evidence type="ECO:0000259" key="24">
    <source>
        <dbReference type="PROSITE" id="PS50924"/>
    </source>
</evidence>
<feature type="domain" description="Response regulatory" evidence="20">
    <location>
        <begin position="900"/>
        <end position="1021"/>
    </location>
</feature>
<evidence type="ECO:0000256" key="11">
    <source>
        <dbReference type="ARBA" id="ARBA00022989"/>
    </source>
</evidence>
<dbReference type="CDD" id="cd17546">
    <property type="entry name" value="REC_hyHK_CKI1_RcsC-like"/>
    <property type="match status" value="2"/>
</dbReference>
<evidence type="ECO:0000256" key="2">
    <source>
        <dbReference type="ARBA" id="ARBA00004651"/>
    </source>
</evidence>
<evidence type="ECO:0000259" key="22">
    <source>
        <dbReference type="PROSITE" id="PS50113"/>
    </source>
</evidence>
<feature type="domain" description="HPt" evidence="23">
    <location>
        <begin position="1207"/>
        <end position="1301"/>
    </location>
</feature>
<dbReference type="SUPFAM" id="SSF52172">
    <property type="entry name" value="CheY-like"/>
    <property type="match status" value="2"/>
</dbReference>
<dbReference type="PROSITE" id="PS50109">
    <property type="entry name" value="HIS_KIN"/>
    <property type="match status" value="1"/>
</dbReference>
<protein>
    <recommendedName>
        <fullName evidence="15">Virulence sensor protein BvgS</fullName>
        <ecNumber evidence="3">2.7.13.3</ecNumber>
    </recommendedName>
</protein>
<evidence type="ECO:0000256" key="18">
    <source>
        <dbReference type="PROSITE-ProRule" id="PRU00244"/>
    </source>
</evidence>